<comment type="caution">
    <text evidence="2">The sequence shown here is derived from an EMBL/GenBank/DDBJ whole genome shotgun (WGS) entry which is preliminary data.</text>
</comment>
<keyword evidence="3" id="KW-1185">Reference proteome</keyword>
<dbReference type="Proteomes" id="UP001217918">
    <property type="component" value="Unassembled WGS sequence"/>
</dbReference>
<dbReference type="EMBL" id="JAQQPM010000003">
    <property type="protein sequence ID" value="KAK2069757.1"/>
    <property type="molecule type" value="Genomic_DNA"/>
</dbReference>
<proteinExistence type="predicted"/>
<reference evidence="2" key="1">
    <citation type="journal article" date="2023" name="Mol. Plant Microbe Interact.">
        <title>Elucidating the Obligate Nature and Biological Capacity of an Invasive Fungal Corn Pathogen.</title>
        <authorList>
            <person name="MacCready J.S."/>
            <person name="Roggenkamp E.M."/>
            <person name="Gdanetz K."/>
            <person name="Chilvers M.I."/>
        </authorList>
    </citation>
    <scope>NUCLEOTIDE SEQUENCE</scope>
    <source>
        <strain evidence="2">PM02</strain>
    </source>
</reference>
<gene>
    <name evidence="2" type="ORF">P8C59_004311</name>
</gene>
<protein>
    <submittedName>
        <fullName evidence="2">Uncharacterized protein</fullName>
    </submittedName>
</protein>
<name>A0AAD9I3U8_9PEZI</name>
<sequence>MPLALAPTPTKPAKIMPAVRRIAACKAKYTTDSSFTANKDDNNAYNRVYMPFTNIEEEKGSSGNDNGVNSSTSNNTDKGKGSSAYKCSKGASRYKDILLYK</sequence>
<organism evidence="2 3">
    <name type="scientific">Phyllachora maydis</name>
    <dbReference type="NCBI Taxonomy" id="1825666"/>
    <lineage>
        <taxon>Eukaryota</taxon>
        <taxon>Fungi</taxon>
        <taxon>Dikarya</taxon>
        <taxon>Ascomycota</taxon>
        <taxon>Pezizomycotina</taxon>
        <taxon>Sordariomycetes</taxon>
        <taxon>Sordariomycetidae</taxon>
        <taxon>Phyllachorales</taxon>
        <taxon>Phyllachoraceae</taxon>
        <taxon>Phyllachora</taxon>
    </lineage>
</organism>
<feature type="region of interest" description="Disordered" evidence="1">
    <location>
        <begin position="56"/>
        <end position="87"/>
    </location>
</feature>
<evidence type="ECO:0000313" key="2">
    <source>
        <dbReference type="EMBL" id="KAK2069757.1"/>
    </source>
</evidence>
<feature type="compositionally biased region" description="Low complexity" evidence="1">
    <location>
        <begin position="61"/>
        <end position="76"/>
    </location>
</feature>
<evidence type="ECO:0000256" key="1">
    <source>
        <dbReference type="SAM" id="MobiDB-lite"/>
    </source>
</evidence>
<evidence type="ECO:0000313" key="3">
    <source>
        <dbReference type="Proteomes" id="UP001217918"/>
    </source>
</evidence>
<dbReference type="AlphaFoldDB" id="A0AAD9I3U8"/>
<accession>A0AAD9I3U8</accession>